<evidence type="ECO:0000313" key="2">
    <source>
        <dbReference type="Proteomes" id="UP000643279"/>
    </source>
</evidence>
<reference evidence="2" key="1">
    <citation type="journal article" date="2019" name="Int. J. Syst. Evol. Microbiol.">
        <title>The Global Catalogue of Microorganisms (GCM) 10K type strain sequencing project: providing services to taxonomists for standard genome sequencing and annotation.</title>
        <authorList>
            <consortium name="The Broad Institute Genomics Platform"/>
            <consortium name="The Broad Institute Genome Sequencing Center for Infectious Disease"/>
            <person name="Wu L."/>
            <person name="Ma J."/>
        </authorList>
    </citation>
    <scope>NUCLEOTIDE SEQUENCE [LARGE SCALE GENOMIC DNA]</scope>
    <source>
        <strain evidence="2">CGMCC 1.12778</strain>
    </source>
</reference>
<keyword evidence="2" id="KW-1185">Reference proteome</keyword>
<evidence type="ECO:0000313" key="1">
    <source>
        <dbReference type="EMBL" id="GGH97182.1"/>
    </source>
</evidence>
<organism evidence="1 2">
    <name type="scientific">Arthrobacter liuii</name>
    <dbReference type="NCBI Taxonomy" id="1476996"/>
    <lineage>
        <taxon>Bacteria</taxon>
        <taxon>Bacillati</taxon>
        <taxon>Actinomycetota</taxon>
        <taxon>Actinomycetes</taxon>
        <taxon>Micrococcales</taxon>
        <taxon>Micrococcaceae</taxon>
        <taxon>Arthrobacter</taxon>
    </lineage>
</organism>
<dbReference type="EMBL" id="BMFW01000012">
    <property type="protein sequence ID" value="GGH97182.1"/>
    <property type="molecule type" value="Genomic_DNA"/>
</dbReference>
<dbReference type="Proteomes" id="UP000643279">
    <property type="component" value="Unassembled WGS sequence"/>
</dbReference>
<name>A0ABQ2ATG7_9MICC</name>
<gene>
    <name evidence="1" type="ORF">GCM10007170_26790</name>
</gene>
<dbReference type="RefSeq" id="WP_188572085.1">
    <property type="nucleotide sequence ID" value="NZ_BMFW01000012.1"/>
</dbReference>
<accession>A0ABQ2ATG7</accession>
<protein>
    <submittedName>
        <fullName evidence="1">Uncharacterized protein</fullName>
    </submittedName>
</protein>
<sequence length="58" mass="6294">MDAAECERLPGCVGASTILCDTVLEAGRSVSIFAPFAEPAPKPRRRRFTLPDDEDPFA</sequence>
<proteinExistence type="predicted"/>
<comment type="caution">
    <text evidence="1">The sequence shown here is derived from an EMBL/GenBank/DDBJ whole genome shotgun (WGS) entry which is preliminary data.</text>
</comment>